<feature type="transmembrane region" description="Helical" evidence="6">
    <location>
        <begin position="12"/>
        <end position="35"/>
    </location>
</feature>
<keyword evidence="5 6" id="KW-0472">Membrane</keyword>
<evidence type="ECO:0000313" key="8">
    <source>
        <dbReference type="Proteomes" id="UP000825051"/>
    </source>
</evidence>
<organism evidence="7 8">
    <name type="scientific">Horticoccus luteus</name>
    <dbReference type="NCBI Taxonomy" id="2862869"/>
    <lineage>
        <taxon>Bacteria</taxon>
        <taxon>Pseudomonadati</taxon>
        <taxon>Verrucomicrobiota</taxon>
        <taxon>Opitutia</taxon>
        <taxon>Opitutales</taxon>
        <taxon>Opitutaceae</taxon>
        <taxon>Horticoccus</taxon>
    </lineage>
</organism>
<dbReference type="InterPro" id="IPR019108">
    <property type="entry name" value="Caa3_assmbl_CtaG-rel"/>
</dbReference>
<feature type="transmembrane region" description="Helical" evidence="6">
    <location>
        <begin position="147"/>
        <end position="165"/>
    </location>
</feature>
<evidence type="ECO:0000256" key="4">
    <source>
        <dbReference type="ARBA" id="ARBA00022989"/>
    </source>
</evidence>
<evidence type="ECO:0000256" key="1">
    <source>
        <dbReference type="ARBA" id="ARBA00004651"/>
    </source>
</evidence>
<dbReference type="KEGG" id="ole:K0B96_05010"/>
<dbReference type="Pfam" id="PF09678">
    <property type="entry name" value="Caa3_CtaG"/>
    <property type="match status" value="1"/>
</dbReference>
<feature type="transmembrane region" description="Helical" evidence="6">
    <location>
        <begin position="185"/>
        <end position="208"/>
    </location>
</feature>
<dbReference type="AlphaFoldDB" id="A0A8F9TVE7"/>
<gene>
    <name evidence="7" type="ORF">K0B96_05010</name>
</gene>
<dbReference type="EMBL" id="CP080507">
    <property type="protein sequence ID" value="QYM79979.1"/>
    <property type="molecule type" value="Genomic_DNA"/>
</dbReference>
<keyword evidence="2" id="KW-1003">Cell membrane</keyword>
<evidence type="ECO:0000256" key="3">
    <source>
        <dbReference type="ARBA" id="ARBA00022692"/>
    </source>
</evidence>
<evidence type="ECO:0000256" key="2">
    <source>
        <dbReference type="ARBA" id="ARBA00022475"/>
    </source>
</evidence>
<keyword evidence="4 6" id="KW-1133">Transmembrane helix</keyword>
<name>A0A8F9TVE7_9BACT</name>
<evidence type="ECO:0000313" key="7">
    <source>
        <dbReference type="EMBL" id="QYM79979.1"/>
    </source>
</evidence>
<feature type="transmembrane region" description="Helical" evidence="6">
    <location>
        <begin position="84"/>
        <end position="104"/>
    </location>
</feature>
<evidence type="ECO:0000256" key="5">
    <source>
        <dbReference type="ARBA" id="ARBA00023136"/>
    </source>
</evidence>
<keyword evidence="3 6" id="KW-0812">Transmembrane</keyword>
<dbReference type="RefSeq" id="WP_220164500.1">
    <property type="nucleotide sequence ID" value="NZ_CP080507.1"/>
</dbReference>
<evidence type="ECO:0000256" key="6">
    <source>
        <dbReference type="SAM" id="Phobius"/>
    </source>
</evidence>
<accession>A0A8F9TVE7</accession>
<reference evidence="7" key="1">
    <citation type="submission" date="2021-08" db="EMBL/GenBank/DDBJ databases">
        <title>Genome of a novel bacterium of the phylum Verrucomicrobia, Oleiharenicola sp. KSB-15.</title>
        <authorList>
            <person name="Chung J.-H."/>
            <person name="Ahn J.-H."/>
            <person name="Yoon Y."/>
            <person name="Kim D.-Y."/>
            <person name="An S.-H."/>
            <person name="Park I."/>
            <person name="Yeon J."/>
        </authorList>
    </citation>
    <scope>NUCLEOTIDE SEQUENCE</scope>
    <source>
        <strain evidence="7">KSB-15</strain>
    </source>
</reference>
<keyword evidence="8" id="KW-1185">Reference proteome</keyword>
<feature type="transmembrane region" description="Helical" evidence="6">
    <location>
        <begin position="116"/>
        <end position="135"/>
    </location>
</feature>
<dbReference type="Proteomes" id="UP000825051">
    <property type="component" value="Chromosome"/>
</dbReference>
<dbReference type="GO" id="GO:0005886">
    <property type="term" value="C:plasma membrane"/>
    <property type="evidence" value="ECO:0007669"/>
    <property type="project" value="UniProtKB-SubCell"/>
</dbReference>
<sequence>MIDWRHWHNEPYLVGGLVLLGWAWAILAGPLRRLLAPGAAYPRRQALWFYLGLLIFYLAVGSPFDQIGERFLFSAHMLQHQILAFLAPLLFVLGLPGWMIDSWLGRSGLLRFARLFTRPLLAGFIYIVVTSIWHMPYLYDWALQDKIVHVIEHIMFFAAAILLWWPVVSPSRLLPPASYAGQMIYAVYVVIGMTPVFAYIVFSQHILYPTYEFAPRLFPDFDAASDQLLAGVMMELLGVAVSLAIFATAFFRWYRVGEKRDAAEADAKRALLETT</sequence>
<comment type="subcellular location">
    <subcellularLocation>
        <location evidence="1">Cell membrane</location>
        <topology evidence="1">Multi-pass membrane protein</topology>
    </subcellularLocation>
</comment>
<feature type="transmembrane region" description="Helical" evidence="6">
    <location>
        <begin position="47"/>
        <end position="64"/>
    </location>
</feature>
<proteinExistence type="predicted"/>
<protein>
    <submittedName>
        <fullName evidence="7">Cytochrome c oxidase assembly protein</fullName>
    </submittedName>
</protein>
<feature type="transmembrane region" description="Helical" evidence="6">
    <location>
        <begin position="228"/>
        <end position="251"/>
    </location>
</feature>